<keyword evidence="15" id="KW-0175">Coiled coil</keyword>
<evidence type="ECO:0000256" key="6">
    <source>
        <dbReference type="ARBA" id="ARBA00022741"/>
    </source>
</evidence>
<dbReference type="PIRSF" id="PIRSF001529">
    <property type="entry name" value="Ser-tRNA-synth_IIa"/>
    <property type="match status" value="1"/>
</dbReference>
<dbReference type="EMBL" id="NIGF01000029">
    <property type="protein sequence ID" value="PQV62546.1"/>
    <property type="molecule type" value="Genomic_DNA"/>
</dbReference>
<feature type="binding site" evidence="13">
    <location>
        <position position="389"/>
    </location>
    <ligand>
        <name>L-serine</name>
        <dbReference type="ChEBI" id="CHEBI:33384"/>
    </ligand>
</feature>
<organism evidence="17 18">
    <name type="scientific">Abditibacterium utsteinense</name>
    <dbReference type="NCBI Taxonomy" id="1960156"/>
    <lineage>
        <taxon>Bacteria</taxon>
        <taxon>Pseudomonadati</taxon>
        <taxon>Abditibacteriota</taxon>
        <taxon>Abditibacteriia</taxon>
        <taxon>Abditibacteriales</taxon>
        <taxon>Abditibacteriaceae</taxon>
        <taxon>Abditibacterium</taxon>
    </lineage>
</organism>
<evidence type="ECO:0000313" key="17">
    <source>
        <dbReference type="EMBL" id="PQV62546.1"/>
    </source>
</evidence>
<comment type="domain">
    <text evidence="12">Consists of two distinct domains, a catalytic core and a N-terminal extension that is involved in tRNA binding.</text>
</comment>
<evidence type="ECO:0000256" key="3">
    <source>
        <dbReference type="ARBA" id="ARBA00010728"/>
    </source>
</evidence>
<reference evidence="17 18" key="1">
    <citation type="journal article" date="2018" name="Syst. Appl. Microbiol.">
        <title>Abditibacterium utsteinense sp. nov., the first cultivated member of candidate phylum FBP, isolated from ice-free Antarctic soil samples.</title>
        <authorList>
            <person name="Tahon G."/>
            <person name="Tytgat B."/>
            <person name="Lebbe L."/>
            <person name="Carlier A."/>
            <person name="Willems A."/>
        </authorList>
    </citation>
    <scope>NUCLEOTIDE SEQUENCE [LARGE SCALE GENOMIC DNA]</scope>
    <source>
        <strain evidence="17 18">LMG 29911</strain>
    </source>
</reference>
<evidence type="ECO:0000256" key="7">
    <source>
        <dbReference type="ARBA" id="ARBA00022840"/>
    </source>
</evidence>
<evidence type="ECO:0000256" key="12">
    <source>
        <dbReference type="HAMAP-Rule" id="MF_00176"/>
    </source>
</evidence>
<dbReference type="SUPFAM" id="SSF46589">
    <property type="entry name" value="tRNA-binding arm"/>
    <property type="match status" value="1"/>
</dbReference>
<feature type="binding site" evidence="12">
    <location>
        <begin position="233"/>
        <end position="235"/>
    </location>
    <ligand>
        <name>L-serine</name>
        <dbReference type="ChEBI" id="CHEBI:33384"/>
    </ligand>
</feature>
<comment type="subunit">
    <text evidence="12">Homodimer. The tRNA molecule binds across the dimer.</text>
</comment>
<keyword evidence="9 12" id="KW-0030">Aminoacyl-tRNA synthetase</keyword>
<dbReference type="InterPro" id="IPR015866">
    <property type="entry name" value="Ser-tRNA-synth_1_N"/>
</dbReference>
<dbReference type="InterPro" id="IPR033729">
    <property type="entry name" value="SerRS_core"/>
</dbReference>
<feature type="binding site" evidence="12">
    <location>
        <position position="280"/>
    </location>
    <ligand>
        <name>ATP</name>
        <dbReference type="ChEBI" id="CHEBI:30616"/>
    </ligand>
</feature>
<dbReference type="Pfam" id="PF02403">
    <property type="entry name" value="Seryl_tRNA_N"/>
    <property type="match status" value="1"/>
</dbReference>
<evidence type="ECO:0000256" key="11">
    <source>
        <dbReference type="ARBA" id="ARBA00048823"/>
    </source>
</evidence>
<dbReference type="PRINTS" id="PR00981">
    <property type="entry name" value="TRNASYNTHSER"/>
</dbReference>
<dbReference type="GO" id="GO:0005524">
    <property type="term" value="F:ATP binding"/>
    <property type="evidence" value="ECO:0007669"/>
    <property type="project" value="UniProtKB-UniRule"/>
</dbReference>
<comment type="function">
    <text evidence="12">Catalyzes the attachment of serine to tRNA(Ser). Is also able to aminoacylate tRNA(Sec) with serine, to form the misacylated tRNA L-seryl-tRNA(Sec), which will be further converted into selenocysteinyl-tRNA(Sec).</text>
</comment>
<dbReference type="RefSeq" id="WP_106381289.1">
    <property type="nucleotide sequence ID" value="NZ_NIGF01000029.1"/>
</dbReference>
<evidence type="ECO:0000256" key="9">
    <source>
        <dbReference type="ARBA" id="ARBA00023146"/>
    </source>
</evidence>
<dbReference type="GO" id="GO:0005737">
    <property type="term" value="C:cytoplasm"/>
    <property type="evidence" value="ECO:0007669"/>
    <property type="project" value="UniProtKB-SubCell"/>
</dbReference>
<dbReference type="GO" id="GO:0004828">
    <property type="term" value="F:serine-tRNA ligase activity"/>
    <property type="evidence" value="ECO:0007669"/>
    <property type="project" value="UniProtKB-UniRule"/>
</dbReference>
<keyword evidence="4 12" id="KW-0963">Cytoplasm</keyword>
<name>A0A2S8SP39_9BACT</name>
<keyword evidence="5 12" id="KW-0436">Ligase</keyword>
<dbReference type="Gene3D" id="1.10.287.40">
    <property type="entry name" value="Serine-tRNA synthetase, tRNA binding domain"/>
    <property type="match status" value="1"/>
</dbReference>
<dbReference type="InterPro" id="IPR002314">
    <property type="entry name" value="aa-tRNA-synt_IIb"/>
</dbReference>
<evidence type="ECO:0000256" key="14">
    <source>
        <dbReference type="PIRSR" id="PIRSR001529-2"/>
    </source>
</evidence>
<dbReference type="EC" id="6.1.1.11" evidence="12"/>
<dbReference type="OrthoDB" id="9804647at2"/>
<feature type="binding site" evidence="12">
    <location>
        <position position="391"/>
    </location>
    <ligand>
        <name>L-serine</name>
        <dbReference type="ChEBI" id="CHEBI:33384"/>
    </ligand>
</feature>
<dbReference type="AlphaFoldDB" id="A0A2S8SP39"/>
<evidence type="ECO:0000256" key="13">
    <source>
        <dbReference type="PIRSR" id="PIRSR001529-1"/>
    </source>
</evidence>
<dbReference type="Pfam" id="PF00587">
    <property type="entry name" value="tRNA-synt_2b"/>
    <property type="match status" value="1"/>
</dbReference>
<dbReference type="InterPro" id="IPR042103">
    <property type="entry name" value="SerRS_1_N_sf"/>
</dbReference>
<dbReference type="InterPro" id="IPR006195">
    <property type="entry name" value="aa-tRNA-synth_II"/>
</dbReference>
<comment type="catalytic activity">
    <reaction evidence="10 12">
        <text>tRNA(Sec) + L-serine + ATP = L-seryl-tRNA(Sec) + AMP + diphosphate + H(+)</text>
        <dbReference type="Rhea" id="RHEA:42580"/>
        <dbReference type="Rhea" id="RHEA-COMP:9742"/>
        <dbReference type="Rhea" id="RHEA-COMP:10128"/>
        <dbReference type="ChEBI" id="CHEBI:15378"/>
        <dbReference type="ChEBI" id="CHEBI:30616"/>
        <dbReference type="ChEBI" id="CHEBI:33019"/>
        <dbReference type="ChEBI" id="CHEBI:33384"/>
        <dbReference type="ChEBI" id="CHEBI:78442"/>
        <dbReference type="ChEBI" id="CHEBI:78533"/>
        <dbReference type="ChEBI" id="CHEBI:456215"/>
        <dbReference type="EC" id="6.1.1.11"/>
    </reaction>
</comment>
<evidence type="ECO:0000256" key="2">
    <source>
        <dbReference type="ARBA" id="ARBA00005045"/>
    </source>
</evidence>
<evidence type="ECO:0000256" key="5">
    <source>
        <dbReference type="ARBA" id="ARBA00022598"/>
    </source>
</evidence>
<dbReference type="SUPFAM" id="SSF55681">
    <property type="entry name" value="Class II aaRS and biotin synthetases"/>
    <property type="match status" value="1"/>
</dbReference>
<feature type="binding site" evidence="14">
    <location>
        <begin position="280"/>
        <end position="283"/>
    </location>
    <ligand>
        <name>ATP</name>
        <dbReference type="ChEBI" id="CHEBI:30616"/>
    </ligand>
</feature>
<dbReference type="NCBIfam" id="TIGR00414">
    <property type="entry name" value="serS"/>
    <property type="match status" value="1"/>
</dbReference>
<dbReference type="UniPathway" id="UPA00906">
    <property type="reaction ID" value="UER00895"/>
</dbReference>
<proteinExistence type="inferred from homology"/>
<evidence type="ECO:0000259" key="16">
    <source>
        <dbReference type="PROSITE" id="PS50862"/>
    </source>
</evidence>
<keyword evidence="7 12" id="KW-0067">ATP-binding</keyword>
<dbReference type="Gene3D" id="3.30.930.10">
    <property type="entry name" value="Bira Bifunctional Protein, Domain 2"/>
    <property type="match status" value="1"/>
</dbReference>
<gene>
    <name evidence="12" type="primary">serS</name>
    <name evidence="17" type="ORF">B1R32_1297</name>
</gene>
<dbReference type="HAMAP" id="MF_00176">
    <property type="entry name" value="Ser_tRNA_synth_type1"/>
    <property type="match status" value="1"/>
</dbReference>
<feature type="coiled-coil region" evidence="15">
    <location>
        <begin position="47"/>
        <end position="74"/>
    </location>
</feature>
<evidence type="ECO:0000256" key="10">
    <source>
        <dbReference type="ARBA" id="ARBA00047929"/>
    </source>
</evidence>
<evidence type="ECO:0000256" key="15">
    <source>
        <dbReference type="SAM" id="Coils"/>
    </source>
</evidence>
<feature type="binding site" evidence="12 13">
    <location>
        <position position="287"/>
    </location>
    <ligand>
        <name>L-serine</name>
        <dbReference type="ChEBI" id="CHEBI:33384"/>
    </ligand>
</feature>
<comment type="caution">
    <text evidence="17">The sequence shown here is derived from an EMBL/GenBank/DDBJ whole genome shotgun (WGS) entry which is preliminary data.</text>
</comment>
<feature type="binding site" evidence="12 14">
    <location>
        <begin position="351"/>
        <end position="354"/>
    </location>
    <ligand>
        <name>ATP</name>
        <dbReference type="ChEBI" id="CHEBI:30616"/>
    </ligand>
</feature>
<accession>A0A2S8SP39</accession>
<sequence length="430" mass="47530">MLDLKFIRANADLVQEHLAHKGIEGGNALIQKVIELDAARRESLVQVETLKKSRNELSAQVAKLRKNGENADDLMNQSREIGERITGLDASGREIETELDALLLEIPNIHAPEVPIGAGEDENVEVRRVGTPKTFDFEPLPHFEIGEKLGILDFERAAKISGARFSVLKGAGARLERALISFMLDVHTGNHGYEEILPPVLVRSSAMEGAGILPKFAEDAYKVENQDLWLIPTAEVPVTAFHADEILEAAQLPIKYVAYSACFRSEAGSAGRDTRGLIRVHQFNKVELVWLTHPEKSYQALEQLRADAEKILELLELPFRTVEHCSGDLGFKATKSYDPEVWFPSQNTYREISSCSNFEAFQARRSGIRFRTIGEGGKPNKPEFVHTLNGSGLAIGRTLAAILENNQNADGSVSIPQVLRPYMGGIETIS</sequence>
<feature type="binding site" evidence="13">
    <location>
        <position position="264"/>
    </location>
    <ligand>
        <name>L-serine</name>
        <dbReference type="ChEBI" id="CHEBI:33384"/>
    </ligand>
</feature>
<dbReference type="PANTHER" id="PTHR43697:SF1">
    <property type="entry name" value="SERINE--TRNA LIGASE"/>
    <property type="match status" value="1"/>
</dbReference>
<keyword evidence="6 12" id="KW-0547">Nucleotide-binding</keyword>
<feature type="domain" description="Aminoacyl-transfer RNA synthetases class-II family profile" evidence="16">
    <location>
        <begin position="141"/>
        <end position="416"/>
    </location>
</feature>
<dbReference type="GO" id="GO:0016260">
    <property type="term" value="P:selenocysteine biosynthetic process"/>
    <property type="evidence" value="ECO:0007669"/>
    <property type="project" value="UniProtKB-UniRule"/>
</dbReference>
<protein>
    <recommendedName>
        <fullName evidence="12">Serine--tRNA ligase</fullName>
        <ecNumber evidence="12">6.1.1.11</ecNumber>
    </recommendedName>
    <alternativeName>
        <fullName evidence="12">Seryl-tRNA synthetase</fullName>
        <shortName evidence="12">SerRS</shortName>
    </alternativeName>
    <alternativeName>
        <fullName evidence="12">Seryl-tRNA(Ser/Sec) synthetase</fullName>
    </alternativeName>
</protein>
<dbReference type="PROSITE" id="PS50862">
    <property type="entry name" value="AA_TRNA_LIGASE_II"/>
    <property type="match status" value="1"/>
</dbReference>
<comment type="pathway">
    <text evidence="2 12">Aminoacyl-tRNA biosynthesis; selenocysteinyl-tRNA(Sec) biosynthesis; L-seryl-tRNA(Sec) from L-serine and tRNA(Sec): step 1/1.</text>
</comment>
<feature type="binding site" evidence="13">
    <location>
        <position position="233"/>
    </location>
    <ligand>
        <name>L-serine</name>
        <dbReference type="ChEBI" id="CHEBI:33384"/>
    </ligand>
</feature>
<keyword evidence="8 12" id="KW-0648">Protein biosynthesis</keyword>
<dbReference type="Proteomes" id="UP000237684">
    <property type="component" value="Unassembled WGS sequence"/>
</dbReference>
<comment type="similarity">
    <text evidence="3 12">Belongs to the class-II aminoacyl-tRNA synthetase family. Type-1 seryl-tRNA synthetase subfamily.</text>
</comment>
<evidence type="ECO:0000313" key="18">
    <source>
        <dbReference type="Proteomes" id="UP000237684"/>
    </source>
</evidence>
<keyword evidence="18" id="KW-1185">Reference proteome</keyword>
<dbReference type="InterPro" id="IPR010978">
    <property type="entry name" value="tRNA-bd_arm"/>
</dbReference>
<evidence type="ECO:0000256" key="1">
    <source>
        <dbReference type="ARBA" id="ARBA00004496"/>
    </source>
</evidence>
<dbReference type="InterPro" id="IPR045864">
    <property type="entry name" value="aa-tRNA-synth_II/BPL/LPL"/>
</dbReference>
<dbReference type="InterPro" id="IPR002317">
    <property type="entry name" value="Ser-tRNA-ligase_type_1"/>
</dbReference>
<comment type="catalytic activity">
    <reaction evidence="11 12">
        <text>tRNA(Ser) + L-serine + ATP = L-seryl-tRNA(Ser) + AMP + diphosphate + H(+)</text>
        <dbReference type="Rhea" id="RHEA:12292"/>
        <dbReference type="Rhea" id="RHEA-COMP:9669"/>
        <dbReference type="Rhea" id="RHEA-COMP:9703"/>
        <dbReference type="ChEBI" id="CHEBI:15378"/>
        <dbReference type="ChEBI" id="CHEBI:30616"/>
        <dbReference type="ChEBI" id="CHEBI:33019"/>
        <dbReference type="ChEBI" id="CHEBI:33384"/>
        <dbReference type="ChEBI" id="CHEBI:78442"/>
        <dbReference type="ChEBI" id="CHEBI:78533"/>
        <dbReference type="ChEBI" id="CHEBI:456215"/>
        <dbReference type="EC" id="6.1.1.11"/>
    </reaction>
</comment>
<feature type="binding site" evidence="12 14">
    <location>
        <begin position="264"/>
        <end position="266"/>
    </location>
    <ligand>
        <name>ATP</name>
        <dbReference type="ChEBI" id="CHEBI:30616"/>
    </ligand>
</feature>
<dbReference type="PANTHER" id="PTHR43697">
    <property type="entry name" value="SERYL-TRNA SYNTHETASE"/>
    <property type="match status" value="1"/>
</dbReference>
<dbReference type="InParanoid" id="A0A2S8SP39"/>
<dbReference type="CDD" id="cd00770">
    <property type="entry name" value="SerRS_core"/>
    <property type="match status" value="1"/>
</dbReference>
<comment type="subcellular location">
    <subcellularLocation>
        <location evidence="1 12">Cytoplasm</location>
    </subcellularLocation>
</comment>
<dbReference type="GO" id="GO:0006434">
    <property type="term" value="P:seryl-tRNA aminoacylation"/>
    <property type="evidence" value="ECO:0007669"/>
    <property type="project" value="UniProtKB-UniRule"/>
</dbReference>
<evidence type="ECO:0000256" key="8">
    <source>
        <dbReference type="ARBA" id="ARBA00022917"/>
    </source>
</evidence>
<dbReference type="FunCoup" id="A0A2S8SP39">
    <property type="interactions" value="439"/>
</dbReference>
<evidence type="ECO:0000256" key="4">
    <source>
        <dbReference type="ARBA" id="ARBA00022490"/>
    </source>
</evidence>